<proteinExistence type="inferred from homology"/>
<dbReference type="GO" id="GO:0005886">
    <property type="term" value="C:plasma membrane"/>
    <property type="evidence" value="ECO:0007669"/>
    <property type="project" value="UniProtKB-ARBA"/>
</dbReference>
<sequence>MLPLGIVFSTVLFCREGAAAAVLCLSYGHSDDRFWLALTVFFVLCPSVLVQLTLIFVYRDLSRDRPLVLLMHLLQLGPIIRCVEALLVYCWSGREDGSLLHCVAITCKRQLQKGYEVEMEHEVGHSERCLATHHNTFKRMAVIQAFLGSTPLALQLYISVLEKYVPVARAILVAICLVSVTYRALVCNVLAIQVKYNDYKVQLWPLAFPCIVLWRSLEISTRIAILVLFSTVFKHWIIPIALANLLVVFFLPWVQFWCSSNCLPDNIEKNFSRLGMVVVLCAFTLLYSSINMFCWSAVKLKLTDQDLIVKSQNWGHLAVYYVAWLAENTALVILWYFFKTDVYENVCTALLVLQLLLSYCLGIYFMLLFFQYLHPCRQLFRHNVADFLHCVCCTGTQQGPLCALRHPSSPA</sequence>
<comment type="similarity">
    <text evidence="2 6">Belongs to the XK family.</text>
</comment>
<accession>A0A8C3RAJ2</accession>
<dbReference type="PANTHER" id="PTHR14297">
    <property type="entry name" value="MEMBRANE TRANSPORT PROTEIN XK FAMILY MEMBER"/>
    <property type="match status" value="1"/>
</dbReference>
<evidence type="ECO:0000256" key="2">
    <source>
        <dbReference type="ARBA" id="ARBA00008789"/>
    </source>
</evidence>
<feature type="transmembrane region" description="Helical" evidence="6">
    <location>
        <begin position="34"/>
        <end position="57"/>
    </location>
</feature>
<dbReference type="AlphaFoldDB" id="A0A8C3RAJ2"/>
<feature type="transmembrane region" description="Helical" evidence="6">
    <location>
        <begin position="236"/>
        <end position="254"/>
    </location>
</feature>
<dbReference type="Ensembl" id="ENSCRFT00000017941.1">
    <property type="protein sequence ID" value="ENSCRFP00000017338.1"/>
    <property type="gene ID" value="ENSCRFG00000013215.1"/>
</dbReference>
<evidence type="ECO:0000256" key="6">
    <source>
        <dbReference type="RuleBase" id="RU910716"/>
    </source>
</evidence>
<dbReference type="Proteomes" id="UP000694396">
    <property type="component" value="Unplaced"/>
</dbReference>
<feature type="transmembrane region" description="Helical" evidence="6">
    <location>
        <begin position="140"/>
        <end position="158"/>
    </location>
</feature>
<name>A0A8C3RAJ2_9PASS</name>
<comment type="subcellular location">
    <subcellularLocation>
        <location evidence="1 6">Membrane</location>
        <topology evidence="1 6">Multi-pass membrane protein</topology>
    </subcellularLocation>
</comment>
<dbReference type="PANTHER" id="PTHR14297:SF4">
    <property type="entry name" value="XK-RELATED PROTEIN 2"/>
    <property type="match status" value="1"/>
</dbReference>
<evidence type="ECO:0000313" key="7">
    <source>
        <dbReference type="Ensembl" id="ENSCRFP00000017338.1"/>
    </source>
</evidence>
<feature type="transmembrane region" description="Helical" evidence="6">
    <location>
        <begin position="170"/>
        <end position="194"/>
    </location>
</feature>
<dbReference type="Pfam" id="PF09815">
    <property type="entry name" value="XK-related"/>
    <property type="match status" value="1"/>
</dbReference>
<evidence type="ECO:0000256" key="3">
    <source>
        <dbReference type="ARBA" id="ARBA00022692"/>
    </source>
</evidence>
<keyword evidence="4 6" id="KW-1133">Transmembrane helix</keyword>
<keyword evidence="3 6" id="KW-0812">Transmembrane</keyword>
<feature type="transmembrane region" description="Helical" evidence="6">
    <location>
        <begin position="350"/>
        <end position="373"/>
    </location>
</feature>
<keyword evidence="8" id="KW-1185">Reference proteome</keyword>
<evidence type="ECO:0000313" key="8">
    <source>
        <dbReference type="Proteomes" id="UP000694396"/>
    </source>
</evidence>
<organism evidence="7 8">
    <name type="scientific">Cyanoderma ruficeps</name>
    <name type="common">rufous-capped babbler</name>
    <dbReference type="NCBI Taxonomy" id="181631"/>
    <lineage>
        <taxon>Eukaryota</taxon>
        <taxon>Metazoa</taxon>
        <taxon>Chordata</taxon>
        <taxon>Craniata</taxon>
        <taxon>Vertebrata</taxon>
        <taxon>Euteleostomi</taxon>
        <taxon>Archelosauria</taxon>
        <taxon>Archosauria</taxon>
        <taxon>Dinosauria</taxon>
        <taxon>Saurischia</taxon>
        <taxon>Theropoda</taxon>
        <taxon>Coelurosauria</taxon>
        <taxon>Aves</taxon>
        <taxon>Neognathae</taxon>
        <taxon>Neoaves</taxon>
        <taxon>Telluraves</taxon>
        <taxon>Australaves</taxon>
        <taxon>Passeriformes</taxon>
        <taxon>Sylvioidea</taxon>
        <taxon>Timaliidae</taxon>
        <taxon>Cyanoderma</taxon>
    </lineage>
</organism>
<reference evidence="7" key="2">
    <citation type="submission" date="2025-09" db="UniProtKB">
        <authorList>
            <consortium name="Ensembl"/>
        </authorList>
    </citation>
    <scope>IDENTIFICATION</scope>
</reference>
<dbReference type="InterPro" id="IPR051773">
    <property type="entry name" value="XK-related_adapter"/>
</dbReference>
<evidence type="ECO:0000256" key="1">
    <source>
        <dbReference type="ARBA" id="ARBA00004141"/>
    </source>
</evidence>
<feature type="transmembrane region" description="Helical" evidence="6">
    <location>
        <begin position="318"/>
        <end position="338"/>
    </location>
</feature>
<keyword evidence="5 6" id="KW-0472">Membrane</keyword>
<evidence type="ECO:0000256" key="5">
    <source>
        <dbReference type="ARBA" id="ARBA00023136"/>
    </source>
</evidence>
<protein>
    <recommendedName>
        <fullName evidence="6">XK-related protein</fullName>
    </recommendedName>
</protein>
<dbReference type="InterPro" id="IPR018629">
    <property type="entry name" value="XK-rel"/>
</dbReference>
<feature type="transmembrane region" description="Helical" evidence="6">
    <location>
        <begin position="274"/>
        <end position="298"/>
    </location>
</feature>
<reference evidence="7" key="1">
    <citation type="submission" date="2025-08" db="UniProtKB">
        <authorList>
            <consortium name="Ensembl"/>
        </authorList>
    </citation>
    <scope>IDENTIFICATION</scope>
</reference>
<evidence type="ECO:0000256" key="4">
    <source>
        <dbReference type="ARBA" id="ARBA00022989"/>
    </source>
</evidence>